<dbReference type="PANTHER" id="PTHR14614:SF39">
    <property type="entry name" value="HISTIDINE PROTEIN METHYLTRANSFERASE 1 HOMOLOG"/>
    <property type="match status" value="1"/>
</dbReference>
<dbReference type="GO" id="GO:0032259">
    <property type="term" value="P:methylation"/>
    <property type="evidence" value="ECO:0007669"/>
    <property type="project" value="UniProtKB-KW"/>
</dbReference>
<organism evidence="10">
    <name type="scientific">Fonticula alba</name>
    <name type="common">Slime mold</name>
    <dbReference type="NCBI Taxonomy" id="691883"/>
    <lineage>
        <taxon>Eukaryota</taxon>
        <taxon>Rotosphaerida</taxon>
        <taxon>Fonticulaceae</taxon>
        <taxon>Fonticula</taxon>
    </lineage>
</organism>
<dbReference type="GO" id="GO:0005634">
    <property type="term" value="C:nucleus"/>
    <property type="evidence" value="ECO:0007669"/>
    <property type="project" value="UniProtKB-SubCell"/>
</dbReference>
<dbReference type="GO" id="GO:0005737">
    <property type="term" value="C:cytoplasm"/>
    <property type="evidence" value="ECO:0007669"/>
    <property type="project" value="UniProtKB-SubCell"/>
</dbReference>
<name>A0A058ZAJ3_FONAL</name>
<dbReference type="Gene3D" id="3.40.50.150">
    <property type="entry name" value="Vaccinia Virus protein VP39"/>
    <property type="match status" value="1"/>
</dbReference>
<dbReference type="InterPro" id="IPR029063">
    <property type="entry name" value="SAM-dependent_MTases_sf"/>
</dbReference>
<dbReference type="AlphaFoldDB" id="A0A058ZAJ3"/>
<dbReference type="GO" id="GO:0018064">
    <property type="term" value="F:protein-L-histidine N-tele-methyltransferase activity"/>
    <property type="evidence" value="ECO:0007669"/>
    <property type="project" value="UniProtKB-EC"/>
</dbReference>
<dbReference type="PANTHER" id="PTHR14614">
    <property type="entry name" value="HEPATOCELLULAR CARCINOMA-ASSOCIATED ANTIGEN"/>
    <property type="match status" value="1"/>
</dbReference>
<dbReference type="GeneID" id="20527111"/>
<dbReference type="EC" id="2.1.1.85" evidence="3"/>
<keyword evidence="7" id="KW-0949">S-adenosyl-L-methionine</keyword>
<evidence type="ECO:0000256" key="7">
    <source>
        <dbReference type="ARBA" id="ARBA00022691"/>
    </source>
</evidence>
<evidence type="ECO:0000256" key="8">
    <source>
        <dbReference type="ARBA" id="ARBA00023242"/>
    </source>
</evidence>
<dbReference type="STRING" id="691883.A0A058ZAJ3"/>
<proteinExistence type="inferred from homology"/>
<keyword evidence="8" id="KW-0539">Nucleus</keyword>
<dbReference type="OrthoDB" id="1723750at2759"/>
<evidence type="ECO:0000313" key="11">
    <source>
        <dbReference type="Proteomes" id="UP000030693"/>
    </source>
</evidence>
<keyword evidence="4" id="KW-0963">Cytoplasm</keyword>
<protein>
    <recommendedName>
        <fullName evidence="3">protein-histidine N-methyltransferase</fullName>
        <ecNumber evidence="3">2.1.1.85</ecNumber>
    </recommendedName>
</protein>
<comment type="similarity">
    <text evidence="9">Belongs to the methyltransferase superfamily. METTL18 family.</text>
</comment>
<dbReference type="EMBL" id="KB932203">
    <property type="protein sequence ID" value="KCV71439.1"/>
    <property type="molecule type" value="Genomic_DNA"/>
</dbReference>
<comment type="subcellular location">
    <subcellularLocation>
        <location evidence="2">Cytoplasm</location>
    </subcellularLocation>
    <subcellularLocation>
        <location evidence="1">Nucleus</location>
    </subcellularLocation>
</comment>
<evidence type="ECO:0000256" key="1">
    <source>
        <dbReference type="ARBA" id="ARBA00004123"/>
    </source>
</evidence>
<accession>A0A058ZAJ3</accession>
<evidence type="ECO:0000256" key="4">
    <source>
        <dbReference type="ARBA" id="ARBA00022490"/>
    </source>
</evidence>
<dbReference type="RefSeq" id="XP_009494562.1">
    <property type="nucleotide sequence ID" value="XM_009496287.1"/>
</dbReference>
<keyword evidence="11" id="KW-1185">Reference proteome</keyword>
<dbReference type="InterPro" id="IPR019410">
    <property type="entry name" value="Methyltransf_16"/>
</dbReference>
<gene>
    <name evidence="10" type="ORF">H696_02386</name>
</gene>
<dbReference type="eggNOG" id="KOG2920">
    <property type="taxonomic scope" value="Eukaryota"/>
</dbReference>
<evidence type="ECO:0000256" key="5">
    <source>
        <dbReference type="ARBA" id="ARBA00022603"/>
    </source>
</evidence>
<dbReference type="SUPFAM" id="SSF53335">
    <property type="entry name" value="S-adenosyl-L-methionine-dependent methyltransferases"/>
    <property type="match status" value="1"/>
</dbReference>
<evidence type="ECO:0000256" key="6">
    <source>
        <dbReference type="ARBA" id="ARBA00022679"/>
    </source>
</evidence>
<evidence type="ECO:0000256" key="3">
    <source>
        <dbReference type="ARBA" id="ARBA00012533"/>
    </source>
</evidence>
<evidence type="ECO:0000256" key="9">
    <source>
        <dbReference type="ARBA" id="ARBA00038126"/>
    </source>
</evidence>
<dbReference type="Proteomes" id="UP000030693">
    <property type="component" value="Unassembled WGS sequence"/>
</dbReference>
<evidence type="ECO:0000256" key="2">
    <source>
        <dbReference type="ARBA" id="ARBA00004496"/>
    </source>
</evidence>
<keyword evidence="6" id="KW-0808">Transferase</keyword>
<evidence type="ECO:0000313" key="10">
    <source>
        <dbReference type="EMBL" id="KCV71439.1"/>
    </source>
</evidence>
<keyword evidence="5" id="KW-0489">Methyltransferase</keyword>
<sequence>MSGFRFNFQVNEADEEMSDTEVSMNMTHGDGATPDVPEDPAAQLTPNITTVLFPVTVNDFAPAPGISLWRRNAVDFESTFTASTKSAVLTHNTQSDLLPGVYEGGFKSWEASTDLTIYLQGLLTDGQLTIGPSTRVLELGCGSALPGIFLLTRGAGLVDFQDYNADVIHQVTLANIALNVARRPDTQAPTEPIQLPLSVLEGLPSRFFTGDWASLSSLLVDSQGATQEYDLLLLSETIYSLANYQKQIQLIWTHLSRGNPNACALVAAKNHYFGVGGNMMDFEQALTAFRPAADGPADGGPVFNVSTVWNSSDSSVPRSILKVSLRR</sequence>
<reference evidence="10" key="1">
    <citation type="submission" date="2013-04" db="EMBL/GenBank/DDBJ databases">
        <title>The Genome Sequence of Fonticula alba ATCC 38817.</title>
        <authorList>
            <consortium name="The Broad Institute Genomics Platform"/>
            <person name="Russ C."/>
            <person name="Cuomo C."/>
            <person name="Burger G."/>
            <person name="Gray M.W."/>
            <person name="Holland P.W.H."/>
            <person name="King N."/>
            <person name="Lang F.B.F."/>
            <person name="Roger A.J."/>
            <person name="Ruiz-Trillo I."/>
            <person name="Brown M."/>
            <person name="Walker B."/>
            <person name="Young S."/>
            <person name="Zeng Q."/>
            <person name="Gargeya S."/>
            <person name="Fitzgerald M."/>
            <person name="Haas B."/>
            <person name="Abouelleil A."/>
            <person name="Allen A.W."/>
            <person name="Alvarado L."/>
            <person name="Arachchi H.M."/>
            <person name="Berlin A.M."/>
            <person name="Chapman S.B."/>
            <person name="Gainer-Dewar J."/>
            <person name="Goldberg J."/>
            <person name="Griggs A."/>
            <person name="Gujja S."/>
            <person name="Hansen M."/>
            <person name="Howarth C."/>
            <person name="Imamovic A."/>
            <person name="Ireland A."/>
            <person name="Larimer J."/>
            <person name="McCowan C."/>
            <person name="Murphy C."/>
            <person name="Pearson M."/>
            <person name="Poon T.W."/>
            <person name="Priest M."/>
            <person name="Roberts A."/>
            <person name="Saif S."/>
            <person name="Shea T."/>
            <person name="Sisk P."/>
            <person name="Sykes S."/>
            <person name="Wortman J."/>
            <person name="Nusbaum C."/>
            <person name="Birren B."/>
        </authorList>
    </citation>
    <scope>NUCLEOTIDE SEQUENCE [LARGE SCALE GENOMIC DNA]</scope>
    <source>
        <strain evidence="10">ATCC 38817</strain>
    </source>
</reference>